<reference evidence="2 3" key="1">
    <citation type="submission" date="2017-09" db="EMBL/GenBank/DDBJ databases">
        <title>Depth-based differentiation of microbial function through sediment-hosted aquifers and enrichment of novel symbionts in the deep terrestrial subsurface.</title>
        <authorList>
            <person name="Probst A.J."/>
            <person name="Ladd B."/>
            <person name="Jarett J.K."/>
            <person name="Geller-Mcgrath D.E."/>
            <person name="Sieber C.M."/>
            <person name="Emerson J.B."/>
            <person name="Anantharaman K."/>
            <person name="Thomas B.C."/>
            <person name="Malmstrom R."/>
            <person name="Stieglmeier M."/>
            <person name="Klingl A."/>
            <person name="Woyke T."/>
            <person name="Ryan C.M."/>
            <person name="Banfield J.F."/>
        </authorList>
    </citation>
    <scope>NUCLEOTIDE SEQUENCE [LARGE SCALE GENOMIC DNA]</scope>
    <source>
        <strain evidence="2">CG23_combo_of_CG06-09_8_20_14_all_49_15</strain>
    </source>
</reference>
<evidence type="ECO:0000256" key="1">
    <source>
        <dbReference type="SAM" id="SignalP"/>
    </source>
</evidence>
<evidence type="ECO:0000313" key="2">
    <source>
        <dbReference type="EMBL" id="PIP34167.1"/>
    </source>
</evidence>
<dbReference type="EMBL" id="PCSD01000007">
    <property type="protein sequence ID" value="PIP34167.1"/>
    <property type="molecule type" value="Genomic_DNA"/>
</dbReference>
<keyword evidence="1" id="KW-0732">Signal</keyword>
<feature type="signal peptide" evidence="1">
    <location>
        <begin position="1"/>
        <end position="28"/>
    </location>
</feature>
<proteinExistence type="predicted"/>
<dbReference type="InterPro" id="IPR036737">
    <property type="entry name" value="OmpA-like_sf"/>
</dbReference>
<dbReference type="AlphaFoldDB" id="A0A2G9ZLX9"/>
<organism evidence="2 3">
    <name type="scientific">Candidatus Falkowbacteria bacterium CG23_combo_of_CG06-09_8_20_14_all_49_15</name>
    <dbReference type="NCBI Taxonomy" id="1974572"/>
    <lineage>
        <taxon>Bacteria</taxon>
        <taxon>Candidatus Falkowiibacteriota</taxon>
    </lineage>
</organism>
<feature type="chain" id="PRO_5013856606" evidence="1">
    <location>
        <begin position="29"/>
        <end position="427"/>
    </location>
</feature>
<name>A0A2G9ZLX9_9BACT</name>
<dbReference type="Gene3D" id="3.30.1330.60">
    <property type="entry name" value="OmpA-like domain"/>
    <property type="match status" value="1"/>
</dbReference>
<gene>
    <name evidence="2" type="ORF">COX22_00475</name>
</gene>
<dbReference type="Proteomes" id="UP000230729">
    <property type="component" value="Unassembled WGS sequence"/>
</dbReference>
<evidence type="ECO:0000313" key="3">
    <source>
        <dbReference type="Proteomes" id="UP000230729"/>
    </source>
</evidence>
<comment type="caution">
    <text evidence="2">The sequence shown here is derived from an EMBL/GenBank/DDBJ whole genome shotgun (WGS) entry which is preliminary data.</text>
</comment>
<accession>A0A2G9ZLX9</accession>
<dbReference type="SUPFAM" id="SSF103088">
    <property type="entry name" value="OmpA-like"/>
    <property type="match status" value="1"/>
</dbReference>
<protein>
    <submittedName>
        <fullName evidence="2">Uncharacterized protein</fullName>
    </submittedName>
</protein>
<sequence>MKEGAMKKFFLFLIVAFLAISFSQKASAADTNSNSALIQQFSDNHGNYTYGDLLNSTKQDPTVVNGLQPFPAEKTNDTRLPVLLGRYGFVLLDDFDEVYQGIRVENLLAGKSNWWDSSENFYPLEAEDTTAAENDRVSLLPYYPWGVEKVGEAFIAVPKDHEIITPYLYEAIRKVWSKTGCRYYTVLTNMRQITANMGWGAGISFVGSVLPAPDSHGSRTGMVSGTGVGAGKFESFVWQKPGFYVIGWQHYLSENEAKTNLARFKSRAAVKAAETVKKEETVTKKVVSVSEPSNEPPKTETKILPTAPILFAYDSDVVAHAEEEKIRKWANDIARIVDKIQPNQKIVLIGGASIEGTDRHNWDLAGRRAENAALKMAEMLINLGVSKEWINEHLQFQSVGENFIQIKEDGQHPKNRCVYIAVQNRLT</sequence>